<dbReference type="AlphaFoldDB" id="A0AAV0ZJF5"/>
<evidence type="ECO:0000256" key="12">
    <source>
        <dbReference type="ARBA" id="ARBA00022833"/>
    </source>
</evidence>
<dbReference type="PROSITE" id="PS00518">
    <property type="entry name" value="ZF_RING_1"/>
    <property type="match status" value="1"/>
</dbReference>
<keyword evidence="14" id="KW-0732">Signal</keyword>
<keyword evidence="10 13" id="KW-0863">Zinc-finger</keyword>
<evidence type="ECO:0000256" key="14">
    <source>
        <dbReference type="SAM" id="SignalP"/>
    </source>
</evidence>
<dbReference type="SMART" id="SM00184">
    <property type="entry name" value="RING"/>
    <property type="match status" value="1"/>
</dbReference>
<dbReference type="InterPro" id="IPR002867">
    <property type="entry name" value="IBR_dom"/>
</dbReference>
<dbReference type="Proteomes" id="UP001157006">
    <property type="component" value="Chromosome 2"/>
</dbReference>
<evidence type="ECO:0000256" key="8">
    <source>
        <dbReference type="ARBA" id="ARBA00022723"/>
    </source>
</evidence>
<keyword evidence="9" id="KW-0677">Repeat</keyword>
<name>A0AAV0ZJF5_VICFA</name>
<evidence type="ECO:0000256" key="5">
    <source>
        <dbReference type="ARBA" id="ARBA00005884"/>
    </source>
</evidence>
<dbReference type="EMBL" id="OX451737">
    <property type="protein sequence ID" value="CAI8596847.1"/>
    <property type="molecule type" value="Genomic_DNA"/>
</dbReference>
<keyword evidence="12" id="KW-0862">Zinc</keyword>
<evidence type="ECO:0000256" key="4">
    <source>
        <dbReference type="ARBA" id="ARBA00004906"/>
    </source>
</evidence>
<dbReference type="Gene3D" id="1.20.120.1750">
    <property type="match status" value="1"/>
</dbReference>
<organism evidence="17 18">
    <name type="scientific">Vicia faba</name>
    <name type="common">Broad bean</name>
    <name type="synonym">Faba vulgaris</name>
    <dbReference type="NCBI Taxonomy" id="3906"/>
    <lineage>
        <taxon>Eukaryota</taxon>
        <taxon>Viridiplantae</taxon>
        <taxon>Streptophyta</taxon>
        <taxon>Embryophyta</taxon>
        <taxon>Tracheophyta</taxon>
        <taxon>Spermatophyta</taxon>
        <taxon>Magnoliopsida</taxon>
        <taxon>eudicotyledons</taxon>
        <taxon>Gunneridae</taxon>
        <taxon>Pentapetalae</taxon>
        <taxon>rosids</taxon>
        <taxon>fabids</taxon>
        <taxon>Fabales</taxon>
        <taxon>Fabaceae</taxon>
        <taxon>Papilionoideae</taxon>
        <taxon>50 kb inversion clade</taxon>
        <taxon>NPAAA clade</taxon>
        <taxon>Hologalegina</taxon>
        <taxon>IRL clade</taxon>
        <taxon>Fabeae</taxon>
        <taxon>Vicia</taxon>
    </lineage>
</organism>
<keyword evidence="11" id="KW-0833">Ubl conjugation pathway</keyword>
<feature type="signal peptide" evidence="14">
    <location>
        <begin position="1"/>
        <end position="24"/>
    </location>
</feature>
<keyword evidence="18" id="KW-1185">Reference proteome</keyword>
<evidence type="ECO:0000259" key="15">
    <source>
        <dbReference type="PROSITE" id="PS50089"/>
    </source>
</evidence>
<dbReference type="GO" id="GO:0016567">
    <property type="term" value="P:protein ubiquitination"/>
    <property type="evidence" value="ECO:0007669"/>
    <property type="project" value="InterPro"/>
</dbReference>
<comment type="function">
    <text evidence="3">Might act as an E3 ubiquitin-protein ligase, or as part of E3 complex, which accepts ubiquitin from specific E2 ubiquitin-conjugating enzymes and then transfers it to substrates.</text>
</comment>
<evidence type="ECO:0000256" key="10">
    <source>
        <dbReference type="ARBA" id="ARBA00022771"/>
    </source>
</evidence>
<dbReference type="EC" id="2.3.2.31" evidence="6"/>
<dbReference type="Gene3D" id="3.30.40.10">
    <property type="entry name" value="Zinc/RING finger domain, C3HC4 (zinc finger)"/>
    <property type="match status" value="1"/>
</dbReference>
<dbReference type="InterPro" id="IPR013083">
    <property type="entry name" value="Znf_RING/FYVE/PHD"/>
</dbReference>
<evidence type="ECO:0000256" key="11">
    <source>
        <dbReference type="ARBA" id="ARBA00022786"/>
    </source>
</evidence>
<dbReference type="PROSITE" id="PS51873">
    <property type="entry name" value="TRIAD"/>
    <property type="match status" value="1"/>
</dbReference>
<reference evidence="17 18" key="1">
    <citation type="submission" date="2023-01" db="EMBL/GenBank/DDBJ databases">
        <authorList>
            <person name="Kreplak J."/>
        </authorList>
    </citation>
    <scope>NUCLEOTIDE SEQUENCE [LARGE SCALE GENOMIC DNA]</scope>
</reference>
<evidence type="ECO:0000256" key="2">
    <source>
        <dbReference type="ARBA" id="ARBA00001947"/>
    </source>
</evidence>
<evidence type="ECO:0000256" key="6">
    <source>
        <dbReference type="ARBA" id="ARBA00012251"/>
    </source>
</evidence>
<proteinExistence type="inferred from homology"/>
<comment type="catalytic activity">
    <reaction evidence="1">
        <text>[E2 ubiquitin-conjugating enzyme]-S-ubiquitinyl-L-cysteine + [acceptor protein]-L-lysine = [E2 ubiquitin-conjugating enzyme]-L-cysteine + [acceptor protein]-N(6)-ubiquitinyl-L-lysine.</text>
        <dbReference type="EC" id="2.3.2.31"/>
    </reaction>
</comment>
<dbReference type="PROSITE" id="PS50089">
    <property type="entry name" value="ZF_RING_2"/>
    <property type="match status" value="1"/>
</dbReference>
<keyword evidence="7" id="KW-0808">Transferase</keyword>
<evidence type="ECO:0000259" key="16">
    <source>
        <dbReference type="PROSITE" id="PS51873"/>
    </source>
</evidence>
<sequence length="267" mass="30623">MMAASPISLLINYILPSFIVICKANNFHSTNNEANGFQSVEADNDNEKQKATTAYQGKSSKRFSCGICFDSVKDSKMFTNPSCNHRFCTKCVSKYVKLKRKEKVVKLTCPEPECSSKLKPQQFQSILPKDLLVEWESAIYESSVSLKHKFYCPYENCSILMVNDGVKVVTSCECPSCHRLFCAQCKVPWHVDMNCRKFQKSTRDEKQLDKKFLELAKRKKWQQCPKCSMHVQRKGGCEHISCRCGCNFCYGCGKDWIHGHICNIRRS</sequence>
<feature type="domain" description="RING-type" evidence="15">
    <location>
        <begin position="65"/>
        <end position="110"/>
    </location>
</feature>
<evidence type="ECO:0000256" key="7">
    <source>
        <dbReference type="ARBA" id="ARBA00022679"/>
    </source>
</evidence>
<feature type="chain" id="PRO_5043482941" description="RBR-type E3 ubiquitin transferase" evidence="14">
    <location>
        <begin position="25"/>
        <end position="267"/>
    </location>
</feature>
<dbReference type="Pfam" id="PF13923">
    <property type="entry name" value="zf-C3HC4_2"/>
    <property type="match status" value="1"/>
</dbReference>
<evidence type="ECO:0000256" key="9">
    <source>
        <dbReference type="ARBA" id="ARBA00022737"/>
    </source>
</evidence>
<evidence type="ECO:0000313" key="17">
    <source>
        <dbReference type="EMBL" id="CAI8596847.1"/>
    </source>
</evidence>
<dbReference type="SUPFAM" id="SSF57850">
    <property type="entry name" value="RING/U-box"/>
    <property type="match status" value="3"/>
</dbReference>
<dbReference type="GO" id="GO:0008270">
    <property type="term" value="F:zinc ion binding"/>
    <property type="evidence" value="ECO:0007669"/>
    <property type="project" value="UniProtKB-KW"/>
</dbReference>
<dbReference type="FunFam" id="3.30.40.10:FF:000230">
    <property type="entry name" value="RBR-type E3 ubiquitin transferase"/>
    <property type="match status" value="1"/>
</dbReference>
<feature type="domain" description="RING-type" evidence="16">
    <location>
        <begin position="61"/>
        <end position="267"/>
    </location>
</feature>
<dbReference type="InterPro" id="IPR044066">
    <property type="entry name" value="TRIAD_supradom"/>
</dbReference>
<dbReference type="InterPro" id="IPR017907">
    <property type="entry name" value="Znf_RING_CS"/>
</dbReference>
<evidence type="ECO:0000256" key="3">
    <source>
        <dbReference type="ARBA" id="ARBA00003976"/>
    </source>
</evidence>
<gene>
    <name evidence="17" type="ORF">VFH_II053920</name>
</gene>
<accession>A0AAV0ZJF5</accession>
<comment type="similarity">
    <text evidence="5">Belongs to the RBR family. Ariadne subfamily.</text>
</comment>
<evidence type="ECO:0000256" key="1">
    <source>
        <dbReference type="ARBA" id="ARBA00001798"/>
    </source>
</evidence>
<evidence type="ECO:0000256" key="13">
    <source>
        <dbReference type="PROSITE-ProRule" id="PRU00175"/>
    </source>
</evidence>
<dbReference type="SMART" id="SM00647">
    <property type="entry name" value="IBR"/>
    <property type="match status" value="2"/>
</dbReference>
<protein>
    <recommendedName>
        <fullName evidence="6">RBR-type E3 ubiquitin transferase</fullName>
        <ecNumber evidence="6">2.3.2.31</ecNumber>
    </recommendedName>
</protein>
<dbReference type="InterPro" id="IPR031127">
    <property type="entry name" value="E3_UB_ligase_RBR"/>
</dbReference>
<comment type="cofactor">
    <cofactor evidence="2">
        <name>Zn(2+)</name>
        <dbReference type="ChEBI" id="CHEBI:29105"/>
    </cofactor>
</comment>
<keyword evidence="8" id="KW-0479">Metal-binding</keyword>
<dbReference type="InterPro" id="IPR001841">
    <property type="entry name" value="Znf_RING"/>
</dbReference>
<dbReference type="GO" id="GO:0061630">
    <property type="term" value="F:ubiquitin protein ligase activity"/>
    <property type="evidence" value="ECO:0007669"/>
    <property type="project" value="UniProtKB-EC"/>
</dbReference>
<evidence type="ECO:0000313" key="18">
    <source>
        <dbReference type="Proteomes" id="UP001157006"/>
    </source>
</evidence>
<comment type="pathway">
    <text evidence="4">Protein modification; protein ubiquitination.</text>
</comment>
<dbReference type="PANTHER" id="PTHR11685">
    <property type="entry name" value="RBR FAMILY RING FINGER AND IBR DOMAIN-CONTAINING"/>
    <property type="match status" value="1"/>
</dbReference>
<dbReference type="CDD" id="cd22584">
    <property type="entry name" value="Rcat_RBR_unk"/>
    <property type="match status" value="1"/>
</dbReference>
<dbReference type="Pfam" id="PF01485">
    <property type="entry name" value="IBR"/>
    <property type="match status" value="2"/>
</dbReference>